<feature type="DNA-binding region" description="Homeobox" evidence="9">
    <location>
        <begin position="29"/>
        <end position="71"/>
    </location>
</feature>
<feature type="domain" description="Homeobox" evidence="11">
    <location>
        <begin position="141"/>
        <end position="201"/>
    </location>
</feature>
<dbReference type="AlphaFoldDB" id="A0AAE9FAA3"/>
<dbReference type="InterPro" id="IPR039162">
    <property type="entry name" value="HOPX"/>
</dbReference>
<dbReference type="SMART" id="SM00389">
    <property type="entry name" value="HOX"/>
    <property type="match status" value="2"/>
</dbReference>
<name>A0AAE9FAA3_CAEBR</name>
<protein>
    <recommendedName>
        <fullName evidence="2">Homeodomain-only protein</fullName>
    </recommendedName>
</protein>
<dbReference type="InterPro" id="IPR001356">
    <property type="entry name" value="HD"/>
</dbReference>
<evidence type="ECO:0000256" key="7">
    <source>
        <dbReference type="ARBA" id="ARBA00023163"/>
    </source>
</evidence>
<evidence type="ECO:0000256" key="10">
    <source>
        <dbReference type="RuleBase" id="RU000682"/>
    </source>
</evidence>
<comment type="subcellular location">
    <subcellularLocation>
        <location evidence="1 9 10">Nucleus</location>
    </subcellularLocation>
</comment>
<dbReference type="PROSITE" id="PS50071">
    <property type="entry name" value="HOMEOBOX_2"/>
    <property type="match status" value="2"/>
</dbReference>
<dbReference type="Gene3D" id="1.10.10.60">
    <property type="entry name" value="Homeodomain-like"/>
    <property type="match status" value="2"/>
</dbReference>
<dbReference type="PANTHER" id="PTHR21408:SF1">
    <property type="entry name" value="HOMEODOMAIN-ONLY PROTEIN"/>
    <property type="match status" value="1"/>
</dbReference>
<evidence type="ECO:0000256" key="1">
    <source>
        <dbReference type="ARBA" id="ARBA00004123"/>
    </source>
</evidence>
<evidence type="ECO:0000256" key="3">
    <source>
        <dbReference type="ARBA" id="ARBA00022473"/>
    </source>
</evidence>
<keyword evidence="4" id="KW-0678">Repressor</keyword>
<accession>A0AAE9FAA3</accession>
<dbReference type="SUPFAM" id="SSF46689">
    <property type="entry name" value="Homeodomain-like"/>
    <property type="match status" value="2"/>
</dbReference>
<gene>
    <name evidence="12" type="ORF">L5515_017720</name>
</gene>
<feature type="domain" description="Homeobox" evidence="11">
    <location>
        <begin position="27"/>
        <end position="70"/>
    </location>
</feature>
<keyword evidence="8 9" id="KW-0539">Nucleus</keyword>
<dbReference type="PANTHER" id="PTHR21408">
    <property type="entry name" value="HOMEODOMAIN-ONLY PROTEIN"/>
    <property type="match status" value="1"/>
</dbReference>
<dbReference type="GO" id="GO:0003677">
    <property type="term" value="F:DNA binding"/>
    <property type="evidence" value="ECO:0007669"/>
    <property type="project" value="UniProtKB-UniRule"/>
</dbReference>
<evidence type="ECO:0000256" key="8">
    <source>
        <dbReference type="ARBA" id="ARBA00023242"/>
    </source>
</evidence>
<evidence type="ECO:0000259" key="11">
    <source>
        <dbReference type="PROSITE" id="PS50071"/>
    </source>
</evidence>
<keyword evidence="9 10" id="KW-0238">DNA-binding</keyword>
<proteinExistence type="predicted"/>
<evidence type="ECO:0000313" key="13">
    <source>
        <dbReference type="Proteomes" id="UP000829354"/>
    </source>
</evidence>
<organism evidence="12 13">
    <name type="scientific">Caenorhabditis briggsae</name>
    <dbReference type="NCBI Taxonomy" id="6238"/>
    <lineage>
        <taxon>Eukaryota</taxon>
        <taxon>Metazoa</taxon>
        <taxon>Ecdysozoa</taxon>
        <taxon>Nematoda</taxon>
        <taxon>Chromadorea</taxon>
        <taxon>Rhabditida</taxon>
        <taxon>Rhabditina</taxon>
        <taxon>Rhabditomorpha</taxon>
        <taxon>Rhabditoidea</taxon>
        <taxon>Rhabditidae</taxon>
        <taxon>Peloderinae</taxon>
        <taxon>Caenorhabditis</taxon>
    </lineage>
</organism>
<keyword evidence="5" id="KW-0805">Transcription regulation</keyword>
<dbReference type="Proteomes" id="UP000829354">
    <property type="component" value="Chromosome X"/>
</dbReference>
<reference evidence="12 13" key="1">
    <citation type="submission" date="2022-04" db="EMBL/GenBank/DDBJ databases">
        <title>Chromosome-level reference genomes for two strains of Caenorhabditis briggsae: an improved platform for comparative genomics.</title>
        <authorList>
            <person name="Stevens L."/>
            <person name="Andersen E."/>
        </authorList>
    </citation>
    <scope>NUCLEOTIDE SEQUENCE [LARGE SCALE GENOMIC DNA]</scope>
    <source>
        <strain evidence="12">VX34</strain>
        <tissue evidence="12">Whole-organism</tissue>
    </source>
</reference>
<evidence type="ECO:0000256" key="6">
    <source>
        <dbReference type="ARBA" id="ARBA00023155"/>
    </source>
</evidence>
<dbReference type="CDD" id="cd00086">
    <property type="entry name" value="homeodomain"/>
    <property type="match status" value="2"/>
</dbReference>
<dbReference type="Pfam" id="PF00046">
    <property type="entry name" value="Homeodomain"/>
    <property type="match status" value="1"/>
</dbReference>
<dbReference type="InterPro" id="IPR009057">
    <property type="entry name" value="Homeodomain-like_sf"/>
</dbReference>
<sequence length="275" mass="32147">MASRLTTNRNAGGTKKKVALQKRKRILLEVFKKNSFPSKAIIGKVSERTGQTTIQVRKWFVAQRAKVYRTTADSSQLPQQMRILDEIYKQKQYIDLTEMTEIMERTGASRQSILQNIRGRRMVDRKEGKQVVDESRVPKFPSWEKKMRKVTDEQKEILEKFFETNQFPSKDEISGIFVNGELSDKEVRNWFSGERQRARKLNKSRLATLPSQMQLLNDAYKTNNSPDIAELSEKTGVCLQSLTAHFARRRRADKRRVRFDLKSIQIKVVSRYIKN</sequence>
<dbReference type="EMBL" id="CP092625">
    <property type="protein sequence ID" value="UMM41466.1"/>
    <property type="molecule type" value="Genomic_DNA"/>
</dbReference>
<evidence type="ECO:0000256" key="9">
    <source>
        <dbReference type="PROSITE-ProRule" id="PRU00108"/>
    </source>
</evidence>
<feature type="DNA-binding region" description="Homeobox" evidence="9">
    <location>
        <begin position="143"/>
        <end position="202"/>
    </location>
</feature>
<dbReference type="GO" id="GO:0005634">
    <property type="term" value="C:nucleus"/>
    <property type="evidence" value="ECO:0007669"/>
    <property type="project" value="UniProtKB-SubCell"/>
</dbReference>
<dbReference type="GO" id="GO:0030154">
    <property type="term" value="P:cell differentiation"/>
    <property type="evidence" value="ECO:0007669"/>
    <property type="project" value="InterPro"/>
</dbReference>
<keyword evidence="6 9" id="KW-0371">Homeobox</keyword>
<evidence type="ECO:0000256" key="2">
    <source>
        <dbReference type="ARBA" id="ARBA00021327"/>
    </source>
</evidence>
<evidence type="ECO:0000256" key="5">
    <source>
        <dbReference type="ARBA" id="ARBA00023015"/>
    </source>
</evidence>
<evidence type="ECO:0000256" key="4">
    <source>
        <dbReference type="ARBA" id="ARBA00022491"/>
    </source>
</evidence>
<keyword evidence="7" id="KW-0804">Transcription</keyword>
<evidence type="ECO:0000313" key="12">
    <source>
        <dbReference type="EMBL" id="UMM41466.1"/>
    </source>
</evidence>
<keyword evidence="3" id="KW-0217">Developmental protein</keyword>
<keyword evidence="13" id="KW-1185">Reference proteome</keyword>